<dbReference type="Pfam" id="PF13358">
    <property type="entry name" value="DDE_3"/>
    <property type="match status" value="1"/>
</dbReference>
<evidence type="ECO:0000259" key="1">
    <source>
        <dbReference type="Pfam" id="PF13358"/>
    </source>
</evidence>
<dbReference type="Gene3D" id="3.30.420.10">
    <property type="entry name" value="Ribonuclease H-like superfamily/Ribonuclease H"/>
    <property type="match status" value="1"/>
</dbReference>
<dbReference type="Proteomes" id="UP001589585">
    <property type="component" value="Unassembled WGS sequence"/>
</dbReference>
<gene>
    <name evidence="2" type="ORF">ACFFU9_06150</name>
</gene>
<protein>
    <submittedName>
        <fullName evidence="2">Transposase</fullName>
    </submittedName>
</protein>
<dbReference type="RefSeq" id="WP_379860551.1">
    <property type="nucleotide sequence ID" value="NZ_JBHMFC010000019.1"/>
</dbReference>
<sequence>MFEAYLRAFSEYRPEELKIIIIDNSGFHSTENITIPYNIKLFRIPLYTPELNPAEKVWRFKGAEKMTK</sequence>
<evidence type="ECO:0000313" key="3">
    <source>
        <dbReference type="Proteomes" id="UP001589585"/>
    </source>
</evidence>
<comment type="caution">
    <text evidence="2">The sequence shown here is derived from an EMBL/GenBank/DDBJ whole genome shotgun (WGS) entry which is preliminary data.</text>
</comment>
<organism evidence="2 3">
    <name type="scientific">Mariniflexile ostreae</name>
    <dbReference type="NCBI Taxonomy" id="1520892"/>
    <lineage>
        <taxon>Bacteria</taxon>
        <taxon>Pseudomonadati</taxon>
        <taxon>Bacteroidota</taxon>
        <taxon>Flavobacteriia</taxon>
        <taxon>Flavobacteriales</taxon>
        <taxon>Flavobacteriaceae</taxon>
        <taxon>Mariniflexile</taxon>
    </lineage>
</organism>
<feature type="domain" description="Tc1-like transposase DDE" evidence="1">
    <location>
        <begin position="2"/>
        <end position="59"/>
    </location>
</feature>
<dbReference type="InterPro" id="IPR038717">
    <property type="entry name" value="Tc1-like_DDE_dom"/>
</dbReference>
<dbReference type="EMBL" id="JBHMFC010000019">
    <property type="protein sequence ID" value="MFB9056323.1"/>
    <property type="molecule type" value="Genomic_DNA"/>
</dbReference>
<keyword evidence="3" id="KW-1185">Reference proteome</keyword>
<dbReference type="InterPro" id="IPR036397">
    <property type="entry name" value="RNaseH_sf"/>
</dbReference>
<evidence type="ECO:0000313" key="2">
    <source>
        <dbReference type="EMBL" id="MFB9056323.1"/>
    </source>
</evidence>
<accession>A0ABV5FA56</accession>
<proteinExistence type="predicted"/>
<name>A0ABV5FA56_9FLAO</name>
<reference evidence="2 3" key="1">
    <citation type="submission" date="2024-09" db="EMBL/GenBank/DDBJ databases">
        <authorList>
            <person name="Sun Q."/>
            <person name="Mori K."/>
        </authorList>
    </citation>
    <scope>NUCLEOTIDE SEQUENCE [LARGE SCALE GENOMIC DNA]</scope>
    <source>
        <strain evidence="2 3">CECT 8622</strain>
    </source>
</reference>